<comment type="caution">
    <text evidence="2">The sequence shown here is derived from an EMBL/GenBank/DDBJ whole genome shotgun (WGS) entry which is preliminary data.</text>
</comment>
<dbReference type="InterPro" id="IPR039424">
    <property type="entry name" value="SBP_5"/>
</dbReference>
<dbReference type="EMBL" id="BARV01008081">
    <property type="protein sequence ID" value="GAI16196.1"/>
    <property type="molecule type" value="Genomic_DNA"/>
</dbReference>
<evidence type="ECO:0000313" key="2">
    <source>
        <dbReference type="EMBL" id="GAI16196.1"/>
    </source>
</evidence>
<name>X1MDM8_9ZZZZ</name>
<sequence>ASYAAYKPNPNWWDKEKIINGKKYDTPFVDELIFPIILDKSTQIAAIRTAKVDLAHTVDLKHKDTLASTCPDLKLEKYLAGSVYLVVFRSTSGPLVDKDLRRALMIGTDLETIVRINLTEGDVHCLPWNAGLSPVVYTPIEDLPPSTKELFTYDPAKAKQMITDAGYPDGLTLKLDYSATRFGAAELASLLEDMWSKIGVTAILQPHEHAIKQAMGTEGTYENALISHSGVVSRVSRLTSFMVMPWTLYHDDEYYIDLVSEAGAEMDEAKRNAMIKELGIYVVDNVSHMPLGNPYLLCCTWPWVKNYYREIDCAYVNYSAITPLIWIDQALKAELGY</sequence>
<organism evidence="2">
    <name type="scientific">marine sediment metagenome</name>
    <dbReference type="NCBI Taxonomy" id="412755"/>
    <lineage>
        <taxon>unclassified sequences</taxon>
        <taxon>metagenomes</taxon>
        <taxon>ecological metagenomes</taxon>
    </lineage>
</organism>
<dbReference type="PANTHER" id="PTHR30290">
    <property type="entry name" value="PERIPLASMIC BINDING COMPONENT OF ABC TRANSPORTER"/>
    <property type="match status" value="1"/>
</dbReference>
<dbReference type="Pfam" id="PF00496">
    <property type="entry name" value="SBP_bac_5"/>
    <property type="match status" value="1"/>
</dbReference>
<dbReference type="SUPFAM" id="SSF53850">
    <property type="entry name" value="Periplasmic binding protein-like II"/>
    <property type="match status" value="1"/>
</dbReference>
<feature type="domain" description="Solute-binding protein family 5" evidence="1">
    <location>
        <begin position="2"/>
        <end position="230"/>
    </location>
</feature>
<dbReference type="GO" id="GO:1904680">
    <property type="term" value="F:peptide transmembrane transporter activity"/>
    <property type="evidence" value="ECO:0007669"/>
    <property type="project" value="TreeGrafter"/>
</dbReference>
<protein>
    <recommendedName>
        <fullName evidence="1">Solute-binding protein family 5 domain-containing protein</fullName>
    </recommendedName>
</protein>
<evidence type="ECO:0000259" key="1">
    <source>
        <dbReference type="Pfam" id="PF00496"/>
    </source>
</evidence>
<proteinExistence type="predicted"/>
<gene>
    <name evidence="2" type="ORF">S06H3_16344</name>
</gene>
<dbReference type="GO" id="GO:0015833">
    <property type="term" value="P:peptide transport"/>
    <property type="evidence" value="ECO:0007669"/>
    <property type="project" value="TreeGrafter"/>
</dbReference>
<feature type="non-terminal residue" evidence="2">
    <location>
        <position position="1"/>
    </location>
</feature>
<dbReference type="AlphaFoldDB" id="X1MDM8"/>
<accession>X1MDM8</accession>
<dbReference type="Gene3D" id="3.40.190.10">
    <property type="entry name" value="Periplasmic binding protein-like II"/>
    <property type="match status" value="1"/>
</dbReference>
<dbReference type="Gene3D" id="3.10.105.10">
    <property type="entry name" value="Dipeptide-binding Protein, Domain 3"/>
    <property type="match status" value="1"/>
</dbReference>
<dbReference type="InterPro" id="IPR000914">
    <property type="entry name" value="SBP_5_dom"/>
</dbReference>
<reference evidence="2" key="1">
    <citation type="journal article" date="2014" name="Front. Microbiol.">
        <title>High frequency of phylogenetically diverse reductive dehalogenase-homologous genes in deep subseafloor sedimentary metagenomes.</title>
        <authorList>
            <person name="Kawai M."/>
            <person name="Futagami T."/>
            <person name="Toyoda A."/>
            <person name="Takaki Y."/>
            <person name="Nishi S."/>
            <person name="Hori S."/>
            <person name="Arai W."/>
            <person name="Tsubouchi T."/>
            <person name="Morono Y."/>
            <person name="Uchiyama I."/>
            <person name="Ito T."/>
            <person name="Fujiyama A."/>
            <person name="Inagaki F."/>
            <person name="Takami H."/>
        </authorList>
    </citation>
    <scope>NUCLEOTIDE SEQUENCE</scope>
    <source>
        <strain evidence="2">Expedition CK06-06</strain>
    </source>
</reference>